<evidence type="ECO:0000256" key="1">
    <source>
        <dbReference type="ARBA" id="ARBA00004162"/>
    </source>
</evidence>
<feature type="transmembrane region" description="Helical" evidence="7">
    <location>
        <begin position="52"/>
        <end position="70"/>
    </location>
</feature>
<dbReference type="GO" id="GO:0005886">
    <property type="term" value="C:plasma membrane"/>
    <property type="evidence" value="ECO:0007669"/>
    <property type="project" value="UniProtKB-SubCell"/>
</dbReference>
<feature type="compositionally biased region" description="Low complexity" evidence="6">
    <location>
        <begin position="310"/>
        <end position="333"/>
    </location>
</feature>
<feature type="region of interest" description="Disordered" evidence="6">
    <location>
        <begin position="262"/>
        <end position="353"/>
    </location>
</feature>
<comment type="caution">
    <text evidence="9">The sequence shown here is derived from an EMBL/GenBank/DDBJ whole genome shotgun (WGS) entry which is preliminary data.</text>
</comment>
<dbReference type="InterPro" id="IPR055431">
    <property type="entry name" value="RsgI_M"/>
</dbReference>
<dbReference type="RefSeq" id="WP_181752145.1">
    <property type="nucleotide sequence ID" value="NZ_JACEIQ010000010.1"/>
</dbReference>
<dbReference type="Pfam" id="PF12791">
    <property type="entry name" value="RsgI_N"/>
    <property type="match status" value="1"/>
</dbReference>
<sequence length="353" mass="38548">MNRGIIMEVQTQHWIVMTPDGEFVKVPRSNPSAQIGEEVTFQAKRTAPRRSWITAASVAVAAMLGFFFIFPQLSPNEAHAETYIYLDVNPSVAIGLDSENRVVEVKPLNYSARKLLGRIDYKNATADEFVVDFLVQARSHGYLHKKDHLVLSGIQEEKNSVTAIKNLEKAIKKNRQVGENNLGLAVHTLSIPKKVSAKAAENGLSPTKYAVWLLAKKDGKDIPVEELGEKSITELANDLEPVTEMLEDPLSETEWDQMIQTEDPKAAQPQDKAPEEENDKETPVTTQPEEPSKAPQTPDSGPKKPDYPEGSTSPGSSSNGTTSSDTPPSNNGTGDSNGAKKPESEANSSEVTE</sequence>
<dbReference type="Pfam" id="PF23750">
    <property type="entry name" value="RsgI_M"/>
    <property type="match status" value="1"/>
</dbReference>
<evidence type="ECO:0000256" key="6">
    <source>
        <dbReference type="SAM" id="MobiDB-lite"/>
    </source>
</evidence>
<accession>A0A7W2A9H9</accession>
<evidence type="ECO:0000256" key="5">
    <source>
        <dbReference type="ARBA" id="ARBA00023136"/>
    </source>
</evidence>
<keyword evidence="5 7" id="KW-0472">Membrane</keyword>
<reference evidence="9 10" key="1">
    <citation type="submission" date="2020-07" db="EMBL/GenBank/DDBJ databases">
        <authorList>
            <person name="Feng H."/>
        </authorList>
    </citation>
    <scope>NUCLEOTIDE SEQUENCE [LARGE SCALE GENOMIC DNA]</scope>
    <source>
        <strain evidence="10">s-10</strain>
    </source>
</reference>
<protein>
    <submittedName>
        <fullName evidence="9">Anti-sigma factor domain-containing protein</fullName>
    </submittedName>
</protein>
<dbReference type="PROSITE" id="PS51849">
    <property type="entry name" value="RSGI_N"/>
    <property type="match status" value="1"/>
</dbReference>
<evidence type="ECO:0000313" key="9">
    <source>
        <dbReference type="EMBL" id="MBA4494913.1"/>
    </source>
</evidence>
<evidence type="ECO:0000256" key="7">
    <source>
        <dbReference type="SAM" id="Phobius"/>
    </source>
</evidence>
<comment type="subcellular location">
    <subcellularLocation>
        <location evidence="1">Cell membrane</location>
        <topology evidence="1">Single-pass membrane protein</topology>
    </subcellularLocation>
</comment>
<dbReference type="AlphaFoldDB" id="A0A7W2A9H9"/>
<evidence type="ECO:0000313" key="10">
    <source>
        <dbReference type="Proteomes" id="UP000535491"/>
    </source>
</evidence>
<name>A0A7W2A9H9_9BACL</name>
<dbReference type="Proteomes" id="UP000535491">
    <property type="component" value="Unassembled WGS sequence"/>
</dbReference>
<evidence type="ECO:0000256" key="4">
    <source>
        <dbReference type="ARBA" id="ARBA00022989"/>
    </source>
</evidence>
<evidence type="ECO:0000259" key="8">
    <source>
        <dbReference type="PROSITE" id="PS51849"/>
    </source>
</evidence>
<dbReference type="EMBL" id="JACEIQ010000010">
    <property type="protein sequence ID" value="MBA4494913.1"/>
    <property type="molecule type" value="Genomic_DNA"/>
</dbReference>
<keyword evidence="3 7" id="KW-0812">Transmembrane</keyword>
<evidence type="ECO:0000256" key="3">
    <source>
        <dbReference type="ARBA" id="ARBA00022692"/>
    </source>
</evidence>
<keyword evidence="2" id="KW-1003">Cell membrane</keyword>
<gene>
    <name evidence="9" type="ORF">H1191_11395</name>
</gene>
<keyword evidence="4 7" id="KW-1133">Transmembrane helix</keyword>
<feature type="domain" description="RsgI N-terminal anti-sigma" evidence="8">
    <location>
        <begin position="2"/>
        <end position="50"/>
    </location>
</feature>
<dbReference type="InterPro" id="IPR024449">
    <property type="entry name" value="Anti-sigma_RsgI_N"/>
</dbReference>
<keyword evidence="10" id="KW-1185">Reference proteome</keyword>
<organism evidence="9 10">
    <name type="scientific">Paenactinomyces guangxiensis</name>
    <dbReference type="NCBI Taxonomy" id="1490290"/>
    <lineage>
        <taxon>Bacteria</taxon>
        <taxon>Bacillati</taxon>
        <taxon>Bacillota</taxon>
        <taxon>Bacilli</taxon>
        <taxon>Bacillales</taxon>
        <taxon>Thermoactinomycetaceae</taxon>
        <taxon>Paenactinomyces</taxon>
    </lineage>
</organism>
<feature type="compositionally biased region" description="Polar residues" evidence="6">
    <location>
        <begin position="283"/>
        <end position="299"/>
    </location>
</feature>
<proteinExistence type="predicted"/>
<evidence type="ECO:0000256" key="2">
    <source>
        <dbReference type="ARBA" id="ARBA00022475"/>
    </source>
</evidence>